<comment type="caution">
    <text evidence="2">The sequence shown here is derived from an EMBL/GenBank/DDBJ whole genome shotgun (WGS) entry which is preliminary data.</text>
</comment>
<feature type="transmembrane region" description="Helical" evidence="1">
    <location>
        <begin position="12"/>
        <end position="31"/>
    </location>
</feature>
<keyword evidence="3" id="KW-1185">Reference proteome</keyword>
<feature type="transmembrane region" description="Helical" evidence="1">
    <location>
        <begin position="51"/>
        <end position="69"/>
    </location>
</feature>
<evidence type="ECO:0008006" key="4">
    <source>
        <dbReference type="Google" id="ProtNLM"/>
    </source>
</evidence>
<reference evidence="2 3" key="1">
    <citation type="journal article" date="2011" name="Stand. Genomic Sci.">
        <title>Non-contiguous finished genome sequence and contextual data of the filamentous soil bacterium Ktedonobacter racemifer type strain (SOSP1-21).</title>
        <authorList>
            <person name="Chang Y.J."/>
            <person name="Land M."/>
            <person name="Hauser L."/>
            <person name="Chertkov O."/>
            <person name="Del Rio T.G."/>
            <person name="Nolan M."/>
            <person name="Copeland A."/>
            <person name="Tice H."/>
            <person name="Cheng J.F."/>
            <person name="Lucas S."/>
            <person name="Han C."/>
            <person name="Goodwin L."/>
            <person name="Pitluck S."/>
            <person name="Ivanova N."/>
            <person name="Ovchinikova G."/>
            <person name="Pati A."/>
            <person name="Chen A."/>
            <person name="Palaniappan K."/>
            <person name="Mavromatis K."/>
            <person name="Liolios K."/>
            <person name="Brettin T."/>
            <person name="Fiebig A."/>
            <person name="Rohde M."/>
            <person name="Abt B."/>
            <person name="Goker M."/>
            <person name="Detter J.C."/>
            <person name="Woyke T."/>
            <person name="Bristow J."/>
            <person name="Eisen J.A."/>
            <person name="Markowitz V."/>
            <person name="Hugenholtz P."/>
            <person name="Kyrpides N.C."/>
            <person name="Klenk H.P."/>
            <person name="Lapidus A."/>
        </authorList>
    </citation>
    <scope>NUCLEOTIDE SEQUENCE [LARGE SCALE GENOMIC DNA]</scope>
    <source>
        <strain evidence="3">DSM 44963</strain>
    </source>
</reference>
<keyword evidence="1" id="KW-0472">Membrane</keyword>
<gene>
    <name evidence="2" type="ORF">Krac_8888</name>
</gene>
<accession>D6TPW9</accession>
<keyword evidence="1" id="KW-1133">Transmembrane helix</keyword>
<feature type="transmembrane region" description="Helical" evidence="1">
    <location>
        <begin position="108"/>
        <end position="127"/>
    </location>
</feature>
<evidence type="ECO:0000313" key="2">
    <source>
        <dbReference type="EMBL" id="EFH87554.1"/>
    </source>
</evidence>
<evidence type="ECO:0000313" key="3">
    <source>
        <dbReference type="Proteomes" id="UP000004508"/>
    </source>
</evidence>
<organism evidence="2 3">
    <name type="scientific">Ktedonobacter racemifer DSM 44963</name>
    <dbReference type="NCBI Taxonomy" id="485913"/>
    <lineage>
        <taxon>Bacteria</taxon>
        <taxon>Bacillati</taxon>
        <taxon>Chloroflexota</taxon>
        <taxon>Ktedonobacteria</taxon>
        <taxon>Ktedonobacterales</taxon>
        <taxon>Ktedonobacteraceae</taxon>
        <taxon>Ktedonobacter</taxon>
    </lineage>
</organism>
<dbReference type="RefSeq" id="WP_007912822.1">
    <property type="nucleotide sequence ID" value="NZ_ADVG01000002.1"/>
</dbReference>
<dbReference type="OrthoDB" id="166975at2"/>
<proteinExistence type="predicted"/>
<dbReference type="AlphaFoldDB" id="D6TPW9"/>
<keyword evidence="1" id="KW-0812">Transmembrane</keyword>
<sequence>MQREHVQRLTRLWPLLLLVAWIIFPEEWLGLKWAAFGHVLFTIFANDTEHAIGHIGLFLLLGLGTIYVFPELRKKLLLYFCLLLVGVIQEAAQLLFKHRWLAWDDWRDLATDLVGLTLAYALAWGWYTWRKSRMKRENTPFPID</sequence>
<protein>
    <recommendedName>
        <fullName evidence="4">VanZ family protein</fullName>
    </recommendedName>
</protein>
<feature type="transmembrane region" description="Helical" evidence="1">
    <location>
        <begin position="76"/>
        <end position="96"/>
    </location>
</feature>
<dbReference type="InParanoid" id="D6TPW9"/>
<dbReference type="EMBL" id="ADVG01000002">
    <property type="protein sequence ID" value="EFH87554.1"/>
    <property type="molecule type" value="Genomic_DNA"/>
</dbReference>
<name>D6TPW9_KTERA</name>
<evidence type="ECO:0000256" key="1">
    <source>
        <dbReference type="SAM" id="Phobius"/>
    </source>
</evidence>
<dbReference type="Proteomes" id="UP000004508">
    <property type="component" value="Unassembled WGS sequence"/>
</dbReference>